<dbReference type="OrthoDB" id="5695107at2"/>
<evidence type="ECO:0000313" key="3">
    <source>
        <dbReference type="EMBL" id="RNL95282.1"/>
    </source>
</evidence>
<feature type="domain" description="Calcineurin-like phosphoesterase" evidence="2">
    <location>
        <begin position="28"/>
        <end position="147"/>
    </location>
</feature>
<name>A0A3N0F5M4_SINP1</name>
<dbReference type="Pfam" id="PF00149">
    <property type="entry name" value="Metallophos"/>
    <property type="match status" value="1"/>
</dbReference>
<keyword evidence="4" id="KW-1185">Reference proteome</keyword>
<organism evidence="3 4">
    <name type="scientific">Sinomicrobium pectinilyticum</name>
    <dbReference type="NCBI Taxonomy" id="1084421"/>
    <lineage>
        <taxon>Bacteria</taxon>
        <taxon>Pseudomonadati</taxon>
        <taxon>Bacteroidota</taxon>
        <taxon>Flavobacteriia</taxon>
        <taxon>Flavobacteriales</taxon>
        <taxon>Flavobacteriaceae</taxon>
        <taxon>Sinomicrobium</taxon>
    </lineage>
</organism>
<dbReference type="SUPFAM" id="SSF56300">
    <property type="entry name" value="Metallo-dependent phosphatases"/>
    <property type="match status" value="1"/>
</dbReference>
<evidence type="ECO:0000259" key="2">
    <source>
        <dbReference type="Pfam" id="PF00149"/>
    </source>
</evidence>
<dbReference type="RefSeq" id="WP_123214195.1">
    <property type="nucleotide sequence ID" value="NZ_RJTM01000002.1"/>
</dbReference>
<reference evidence="3 4" key="1">
    <citation type="submission" date="2018-10" db="EMBL/GenBank/DDBJ databases">
        <title>Sinomicrobium pectinilyticum sp. nov., a pectinase-producing bacterium isolated from alkaline and saline soil, and emended description of the genus Sinomicrobium.</title>
        <authorList>
            <person name="Cheng B."/>
            <person name="Li C."/>
            <person name="Lai Q."/>
            <person name="Du M."/>
            <person name="Shao Z."/>
            <person name="Xu P."/>
            <person name="Yang C."/>
        </authorList>
    </citation>
    <scope>NUCLEOTIDE SEQUENCE [LARGE SCALE GENOMIC DNA]</scope>
    <source>
        <strain evidence="3 4">5DNS001</strain>
    </source>
</reference>
<accession>A0A3N0F5M4</accession>
<comment type="caution">
    <text evidence="3">The sequence shown here is derived from an EMBL/GenBank/DDBJ whole genome shotgun (WGS) entry which is preliminary data.</text>
</comment>
<dbReference type="Proteomes" id="UP000267469">
    <property type="component" value="Unassembled WGS sequence"/>
</dbReference>
<dbReference type="InterPro" id="IPR004843">
    <property type="entry name" value="Calcineurin-like_PHP"/>
</dbReference>
<proteinExistence type="predicted"/>
<dbReference type="AlphaFoldDB" id="A0A3N0F5M4"/>
<dbReference type="EMBL" id="RJTM01000002">
    <property type="protein sequence ID" value="RNL95282.1"/>
    <property type="molecule type" value="Genomic_DNA"/>
</dbReference>
<dbReference type="InterPro" id="IPR029052">
    <property type="entry name" value="Metallo-depent_PP-like"/>
</dbReference>
<keyword evidence="1" id="KW-0732">Signal</keyword>
<feature type="chain" id="PRO_5018317749" evidence="1">
    <location>
        <begin position="21"/>
        <end position="620"/>
    </location>
</feature>
<evidence type="ECO:0000313" key="4">
    <source>
        <dbReference type="Proteomes" id="UP000267469"/>
    </source>
</evidence>
<gene>
    <name evidence="3" type="ORF">ED312_00695</name>
</gene>
<dbReference type="Gene3D" id="3.60.21.10">
    <property type="match status" value="2"/>
</dbReference>
<dbReference type="GO" id="GO:0016787">
    <property type="term" value="F:hydrolase activity"/>
    <property type="evidence" value="ECO:0007669"/>
    <property type="project" value="InterPro"/>
</dbReference>
<feature type="signal peptide" evidence="1">
    <location>
        <begin position="1"/>
        <end position="20"/>
    </location>
</feature>
<sequence length="620" mass="70409">MKYLLLSVLLSLLVSIPGFSQSSPGNIQIAFLADVHLQDLYGTFTDTDYRGIRNPETGKYTLLRTMGAQLHSTRIFNENYFAFLTALDDIAGRGIRLVALPGDYSDDGQPVHIRGLQRILKKYSDQYGIQFFITTGNHDPVGPFRQEAGKNDFLGQGGQNQVITSTKDPVKNAEKDGLPVIVSEDIARSGYKDIMESLKDFGFSPSPEYLYWATPFSNYTPDTYSFEQAKEAARLQHRMYDVIPGFTVPDASYVVEPVPGIWLLAIDGDVHIPKDPSAGPSVAENYSGAGTGYKNILTHKKHLIRWVAEIASLAREKNKKLIAFSHFPMIDFNDDASPLLEKLFDGKKWQLERVPPENVARTFAAAGLRIHVGGHMHINDTGIRTYEDGNWLVNIQSPSPAAYMPGYKILNVRKDNRIEVETVSLLQVPEFRTLFPFYSMEYDYLRSGNKPVWDKSILKTERYSGFTLWHLKELVRLRFAKDWPERLLDSLQIRNGTDFLYEPVKTGTLTKRALHREVQKAGLKPGDFRKWDGKDLLLDFYKLRNADVLALKDIPKERIAHYNFLAGKYRELPGDTELQNKLKLVFECLYRFIHGAPADHFEIDMGSGAVKALKQRKRTD</sequence>
<evidence type="ECO:0000256" key="1">
    <source>
        <dbReference type="SAM" id="SignalP"/>
    </source>
</evidence>
<protein>
    <submittedName>
        <fullName evidence="3">Metallophosphoesterase</fullName>
    </submittedName>
</protein>